<dbReference type="EMBL" id="JACHJQ010000012">
    <property type="protein sequence ID" value="MBB4912303.1"/>
    <property type="molecule type" value="Genomic_DNA"/>
</dbReference>
<dbReference type="Pfam" id="PF13466">
    <property type="entry name" value="STAS_2"/>
    <property type="match status" value="1"/>
</dbReference>
<dbReference type="InterPro" id="IPR036513">
    <property type="entry name" value="STAS_dom_sf"/>
</dbReference>
<name>A0A7W7QF02_9PSEU</name>
<protein>
    <submittedName>
        <fullName evidence="2">Anti-anti-sigma factor</fullName>
    </submittedName>
</protein>
<reference evidence="2 3" key="1">
    <citation type="submission" date="2020-08" db="EMBL/GenBank/DDBJ databases">
        <title>Genomic Encyclopedia of Type Strains, Phase III (KMG-III): the genomes of soil and plant-associated and newly described type strains.</title>
        <authorList>
            <person name="Whitman W."/>
        </authorList>
    </citation>
    <scope>NUCLEOTIDE SEQUENCE [LARGE SCALE GENOMIC DNA]</scope>
    <source>
        <strain evidence="2 3">CECT 8960</strain>
    </source>
</reference>
<dbReference type="SUPFAM" id="SSF52091">
    <property type="entry name" value="SpoIIaa-like"/>
    <property type="match status" value="1"/>
</dbReference>
<comment type="caution">
    <text evidence="2">The sequence shown here is derived from an EMBL/GenBank/DDBJ whole genome shotgun (WGS) entry which is preliminary data.</text>
</comment>
<keyword evidence="3" id="KW-1185">Reference proteome</keyword>
<dbReference type="Proteomes" id="UP000520767">
    <property type="component" value="Unassembled WGS sequence"/>
</dbReference>
<evidence type="ECO:0000313" key="2">
    <source>
        <dbReference type="EMBL" id="MBB4912303.1"/>
    </source>
</evidence>
<dbReference type="AlphaFoldDB" id="A0A7W7QF02"/>
<gene>
    <name evidence="2" type="ORF">FHR82_008574</name>
</gene>
<feature type="domain" description="STAS" evidence="1">
    <location>
        <begin position="13"/>
        <end position="98"/>
    </location>
</feature>
<dbReference type="CDD" id="cd07043">
    <property type="entry name" value="STAS_anti-anti-sigma_factors"/>
    <property type="match status" value="1"/>
</dbReference>
<evidence type="ECO:0000259" key="1">
    <source>
        <dbReference type="PROSITE" id="PS50801"/>
    </source>
</evidence>
<dbReference type="InterPro" id="IPR002645">
    <property type="entry name" value="STAS_dom"/>
</dbReference>
<proteinExistence type="predicted"/>
<dbReference type="InterPro" id="IPR058548">
    <property type="entry name" value="MlaB-like_STAS"/>
</dbReference>
<sequence>METVGRLDQIADTVLTVERLPGRAGLRVSGEVDVSTSDEWAQVLAALRTTDAPGRLDLSGLSFIDVRGVASLVETARRLPSGQLSLYRPPMCLRRTLEVVWTDEMDHVVIEDEEAE</sequence>
<organism evidence="2 3">
    <name type="scientific">Actinophytocola algeriensis</name>
    <dbReference type="NCBI Taxonomy" id="1768010"/>
    <lineage>
        <taxon>Bacteria</taxon>
        <taxon>Bacillati</taxon>
        <taxon>Actinomycetota</taxon>
        <taxon>Actinomycetes</taxon>
        <taxon>Pseudonocardiales</taxon>
        <taxon>Pseudonocardiaceae</taxon>
    </lineage>
</organism>
<dbReference type="Gene3D" id="3.30.750.24">
    <property type="entry name" value="STAS domain"/>
    <property type="match status" value="1"/>
</dbReference>
<evidence type="ECO:0000313" key="3">
    <source>
        <dbReference type="Proteomes" id="UP000520767"/>
    </source>
</evidence>
<dbReference type="PROSITE" id="PS50801">
    <property type="entry name" value="STAS"/>
    <property type="match status" value="1"/>
</dbReference>
<accession>A0A7W7QF02</accession>
<dbReference type="RefSeq" id="WP_184816301.1">
    <property type="nucleotide sequence ID" value="NZ_JACHJQ010000012.1"/>
</dbReference>